<dbReference type="EMBL" id="JANBTW010000291">
    <property type="protein sequence ID" value="KAJ2667695.1"/>
    <property type="molecule type" value="Genomic_DNA"/>
</dbReference>
<sequence length="155" mass="18092">MSTGWILISYAGITSHSLQITDDWQLATKVVLKRDKRQQRQTKDKQWCGPRKLKTAMQMQSIGRIEFLYLQWKERNKMQTSREDTTAVRARRRREIMRQPRMSRQSRDNRIAAVPPIAGSRQPFPCFNDAVLTTVSQQHRVMAMRCPGVHLPRGA</sequence>
<dbReference type="Proteomes" id="UP001151518">
    <property type="component" value="Unassembled WGS sequence"/>
</dbReference>
<dbReference type="AlphaFoldDB" id="A0A9W8G200"/>
<evidence type="ECO:0000313" key="1">
    <source>
        <dbReference type="EMBL" id="KAJ2667695.1"/>
    </source>
</evidence>
<accession>A0A9W8G200</accession>
<organism evidence="1 2">
    <name type="scientific">Coemansia spiralis</name>
    <dbReference type="NCBI Taxonomy" id="417178"/>
    <lineage>
        <taxon>Eukaryota</taxon>
        <taxon>Fungi</taxon>
        <taxon>Fungi incertae sedis</taxon>
        <taxon>Zoopagomycota</taxon>
        <taxon>Kickxellomycotina</taxon>
        <taxon>Kickxellomycetes</taxon>
        <taxon>Kickxellales</taxon>
        <taxon>Kickxellaceae</taxon>
        <taxon>Coemansia</taxon>
    </lineage>
</organism>
<dbReference type="OrthoDB" id="5583577at2759"/>
<gene>
    <name evidence="1" type="ORF">GGI25_006531</name>
</gene>
<evidence type="ECO:0000313" key="2">
    <source>
        <dbReference type="Proteomes" id="UP001151518"/>
    </source>
</evidence>
<protein>
    <submittedName>
        <fullName evidence="1">Uncharacterized protein</fullName>
    </submittedName>
</protein>
<reference evidence="1" key="1">
    <citation type="submission" date="2022-07" db="EMBL/GenBank/DDBJ databases">
        <title>Phylogenomic reconstructions and comparative analyses of Kickxellomycotina fungi.</title>
        <authorList>
            <person name="Reynolds N.K."/>
            <person name="Stajich J.E."/>
            <person name="Barry K."/>
            <person name="Grigoriev I.V."/>
            <person name="Crous P."/>
            <person name="Smith M.E."/>
        </authorList>
    </citation>
    <scope>NUCLEOTIDE SEQUENCE</scope>
    <source>
        <strain evidence="1">NRRL 3115</strain>
    </source>
</reference>
<proteinExistence type="predicted"/>
<comment type="caution">
    <text evidence="1">The sequence shown here is derived from an EMBL/GenBank/DDBJ whole genome shotgun (WGS) entry which is preliminary data.</text>
</comment>
<name>A0A9W8G200_9FUNG</name>